<dbReference type="InterPro" id="IPR000515">
    <property type="entry name" value="MetI-like"/>
</dbReference>
<dbReference type="Pfam" id="PF00528">
    <property type="entry name" value="BPD_transp_1"/>
    <property type="match status" value="1"/>
</dbReference>
<feature type="transmembrane region" description="Helical" evidence="7">
    <location>
        <begin position="231"/>
        <end position="253"/>
    </location>
</feature>
<evidence type="ECO:0000256" key="5">
    <source>
        <dbReference type="ARBA" id="ARBA00022989"/>
    </source>
</evidence>
<dbReference type="GO" id="GO:0055085">
    <property type="term" value="P:transmembrane transport"/>
    <property type="evidence" value="ECO:0007669"/>
    <property type="project" value="InterPro"/>
</dbReference>
<keyword evidence="2 7" id="KW-0813">Transport</keyword>
<dbReference type="Proteomes" id="UP000290092">
    <property type="component" value="Unassembled WGS sequence"/>
</dbReference>
<dbReference type="RefSeq" id="WP_114841187.1">
    <property type="nucleotide sequence ID" value="NZ_CP031219.1"/>
</dbReference>
<evidence type="ECO:0000256" key="1">
    <source>
        <dbReference type="ARBA" id="ARBA00004651"/>
    </source>
</evidence>
<accession>A0AAX2AJZ5</accession>
<evidence type="ECO:0000256" key="2">
    <source>
        <dbReference type="ARBA" id="ARBA00022448"/>
    </source>
</evidence>
<comment type="caution">
    <text evidence="9">The sequence shown here is derived from an EMBL/GenBank/DDBJ whole genome shotgun (WGS) entry which is preliminary data.</text>
</comment>
<keyword evidence="3" id="KW-1003">Cell membrane</keyword>
<feature type="domain" description="ABC transmembrane type-1" evidence="8">
    <location>
        <begin position="96"/>
        <end position="292"/>
    </location>
</feature>
<evidence type="ECO:0000256" key="4">
    <source>
        <dbReference type="ARBA" id="ARBA00022692"/>
    </source>
</evidence>
<reference evidence="9 10" key="1">
    <citation type="submission" date="2017-09" db="EMBL/GenBank/DDBJ databases">
        <title>Genomics of the genus Arcobacter.</title>
        <authorList>
            <person name="Perez-Cataluna A."/>
            <person name="Figueras M.J."/>
            <person name="Salas-Masso N."/>
        </authorList>
    </citation>
    <scope>NUCLEOTIDE SEQUENCE [LARGE SCALE GENOMIC DNA]</scope>
    <source>
        <strain evidence="9 10">CECT 7386</strain>
    </source>
</reference>
<organism evidence="9 10">
    <name type="scientific">Malaciobacter mytili LMG 24559</name>
    <dbReference type="NCBI Taxonomy" id="1032238"/>
    <lineage>
        <taxon>Bacteria</taxon>
        <taxon>Pseudomonadati</taxon>
        <taxon>Campylobacterota</taxon>
        <taxon>Epsilonproteobacteria</taxon>
        <taxon>Campylobacterales</taxon>
        <taxon>Arcobacteraceae</taxon>
        <taxon>Malaciobacter</taxon>
    </lineage>
</organism>
<dbReference type="EMBL" id="NXID01000006">
    <property type="protein sequence ID" value="RXK16534.1"/>
    <property type="molecule type" value="Genomic_DNA"/>
</dbReference>
<proteinExistence type="inferred from homology"/>
<dbReference type="InterPro" id="IPR045621">
    <property type="entry name" value="BPD_transp_1_N"/>
</dbReference>
<evidence type="ECO:0000313" key="10">
    <source>
        <dbReference type="Proteomes" id="UP000290092"/>
    </source>
</evidence>
<keyword evidence="10" id="KW-1185">Reference proteome</keyword>
<dbReference type="SUPFAM" id="SSF161098">
    <property type="entry name" value="MetI-like"/>
    <property type="match status" value="1"/>
</dbReference>
<dbReference type="Pfam" id="PF19300">
    <property type="entry name" value="BPD_transp_1_N"/>
    <property type="match status" value="1"/>
</dbReference>
<dbReference type="PANTHER" id="PTHR43163">
    <property type="entry name" value="DIPEPTIDE TRANSPORT SYSTEM PERMEASE PROTEIN DPPB-RELATED"/>
    <property type="match status" value="1"/>
</dbReference>
<keyword evidence="4 7" id="KW-0812">Transmembrane</keyword>
<evidence type="ECO:0000256" key="6">
    <source>
        <dbReference type="ARBA" id="ARBA00023136"/>
    </source>
</evidence>
<comment type="similarity">
    <text evidence="7">Belongs to the binding-protein-dependent transport system permease family.</text>
</comment>
<name>A0AAX2AJZ5_9BACT</name>
<keyword evidence="6 7" id="KW-0472">Membrane</keyword>
<dbReference type="InterPro" id="IPR050036">
    <property type="entry name" value="CntB"/>
</dbReference>
<dbReference type="PROSITE" id="PS50928">
    <property type="entry name" value="ABC_TM1"/>
    <property type="match status" value="1"/>
</dbReference>
<sequence>MSFLKQLFLFFIFLIAISLVCFILVNLSPNDPAEVALRVNDVVPTNEAIKQMREELGLDKPLFIRYFDWLKDISKADFGISYITKTSVNEELLKALPTTFYLSLFSLFLIISLGLSFGILCAIFEGSLFDKILRAITFVSMATPSFWLGLLLIWIFALHFNLFPTGGFESFSSIILPSITLAFHNTATFVRLIRNSLIENRETMFIYYAKARGLKKVLILKHQIKNALPTFLVALAMSIPKLLAGTVIVENIFGLPGLGRLCIEAIFNRDYPIIQAYVLFMAVLFIFFNFITDAYIKLTDPRLKEVR</sequence>
<evidence type="ECO:0000256" key="7">
    <source>
        <dbReference type="RuleBase" id="RU363032"/>
    </source>
</evidence>
<dbReference type="CDD" id="cd06261">
    <property type="entry name" value="TM_PBP2"/>
    <property type="match status" value="1"/>
</dbReference>
<evidence type="ECO:0000259" key="8">
    <source>
        <dbReference type="PROSITE" id="PS50928"/>
    </source>
</evidence>
<keyword evidence="5 7" id="KW-1133">Transmembrane helix</keyword>
<dbReference type="GO" id="GO:0005886">
    <property type="term" value="C:plasma membrane"/>
    <property type="evidence" value="ECO:0007669"/>
    <property type="project" value="UniProtKB-SubCell"/>
</dbReference>
<dbReference type="NCBIfam" id="NF045469">
    <property type="entry name" value="Opp1B"/>
    <property type="match status" value="1"/>
</dbReference>
<dbReference type="InterPro" id="IPR035906">
    <property type="entry name" value="MetI-like_sf"/>
</dbReference>
<feature type="transmembrane region" description="Helical" evidence="7">
    <location>
        <begin position="136"/>
        <end position="162"/>
    </location>
</feature>
<dbReference type="KEGG" id="amyt:AMYT_0719"/>
<feature type="transmembrane region" description="Helical" evidence="7">
    <location>
        <begin position="174"/>
        <end position="193"/>
    </location>
</feature>
<evidence type="ECO:0000313" key="9">
    <source>
        <dbReference type="EMBL" id="RXK16534.1"/>
    </source>
</evidence>
<dbReference type="AlphaFoldDB" id="A0AAX2AJZ5"/>
<evidence type="ECO:0000256" key="3">
    <source>
        <dbReference type="ARBA" id="ARBA00022475"/>
    </source>
</evidence>
<feature type="transmembrane region" description="Helical" evidence="7">
    <location>
        <begin position="100"/>
        <end position="124"/>
    </location>
</feature>
<comment type="subcellular location">
    <subcellularLocation>
        <location evidence="1 7">Cell membrane</location>
        <topology evidence="1 7">Multi-pass membrane protein</topology>
    </subcellularLocation>
</comment>
<dbReference type="PANTHER" id="PTHR43163:SF6">
    <property type="entry name" value="DIPEPTIDE TRANSPORT SYSTEM PERMEASE PROTEIN DPPB-RELATED"/>
    <property type="match status" value="1"/>
</dbReference>
<feature type="transmembrane region" description="Helical" evidence="7">
    <location>
        <begin position="273"/>
        <end position="296"/>
    </location>
</feature>
<dbReference type="Gene3D" id="1.10.3720.10">
    <property type="entry name" value="MetI-like"/>
    <property type="match status" value="1"/>
</dbReference>
<gene>
    <name evidence="9" type="ORF">CP985_03005</name>
</gene>
<feature type="transmembrane region" description="Helical" evidence="7">
    <location>
        <begin position="7"/>
        <end position="27"/>
    </location>
</feature>
<protein>
    <submittedName>
        <fullName evidence="9">Nickel ABC transporter permease subunit NikB</fullName>
    </submittedName>
</protein>